<dbReference type="KEGG" id="clf:GJQ69_08015"/>
<name>A0A859DRX4_9FIRM</name>
<dbReference type="AlphaFoldDB" id="A0A859DRX4"/>
<keyword evidence="1" id="KW-0472">Membrane</keyword>
<reference evidence="3" key="3">
    <citation type="journal article" date="2022" name="Int. J. Syst. Evol. Microbiol.">
        <title>Caproicibacterium lactatifermentans sp. nov., isolated from pit clay used for the production of Chinese strong aroma-type liquor.</title>
        <authorList>
            <person name="Wang H."/>
            <person name="Gu Y."/>
            <person name="Zhao D."/>
            <person name="Qiao Z."/>
            <person name="Zheng J."/>
            <person name="Gao J."/>
            <person name="Ren C."/>
            <person name="Xu Y."/>
        </authorList>
    </citation>
    <scope>NUCLEOTIDE SEQUENCE</scope>
    <source>
        <strain evidence="3">JNU-WLY1368</strain>
    </source>
</reference>
<dbReference type="EMBL" id="CP046051">
    <property type="protein sequence ID" value="QKN24424.1"/>
    <property type="molecule type" value="Genomic_DNA"/>
</dbReference>
<gene>
    <name evidence="2" type="ORF">GJQ69_08015</name>
    <name evidence="3" type="ORF">GKP14_05790</name>
</gene>
<reference evidence="3" key="2">
    <citation type="journal article" date="2021" name="Appl. Environ. Microbiol.">
        <title>Adaptability of a Caproate-Producing Bacterium Contributes to Its Dominance in an Anaerobic Fermentation System.</title>
        <authorList>
            <person name="Wang H."/>
            <person name="Gu Y."/>
            <person name="Zhou W."/>
            <person name="Zhao D."/>
            <person name="Qiao Z."/>
            <person name="Zheng J."/>
            <person name="Gao J."/>
            <person name="Chen X."/>
            <person name="Ren C."/>
            <person name="Xu Y."/>
        </authorList>
    </citation>
    <scope>NUCLEOTIDE SEQUENCE</scope>
    <source>
        <strain evidence="3">JNU-WLY1368</strain>
    </source>
</reference>
<dbReference type="Proteomes" id="UP000509623">
    <property type="component" value="Chromosome"/>
</dbReference>
<dbReference type="EMBL" id="CP046161">
    <property type="protein sequence ID" value="QKO30563.1"/>
    <property type="molecule type" value="Genomic_DNA"/>
</dbReference>
<evidence type="ECO:0008006" key="6">
    <source>
        <dbReference type="Google" id="ProtNLM"/>
    </source>
</evidence>
<keyword evidence="1" id="KW-1133">Transmembrane helix</keyword>
<feature type="transmembrane region" description="Helical" evidence="1">
    <location>
        <begin position="6"/>
        <end position="24"/>
    </location>
</feature>
<sequence length="117" mass="13466">MGAGQVIIILLAVLGLCALMQLMLHMLYRSGKDFGTLVLVLHLSGHREDIEYELRCARDRLRETEGFEQKRLLLVDDGMDSETRELCRCFLYKTPGVSYCSREEFANMQALQYTEID</sequence>
<proteinExistence type="predicted"/>
<evidence type="ECO:0000256" key="1">
    <source>
        <dbReference type="SAM" id="Phobius"/>
    </source>
</evidence>
<keyword evidence="5" id="KW-1185">Reference proteome</keyword>
<accession>A0A859DRX4</accession>
<keyword evidence="1" id="KW-0812">Transmembrane</keyword>
<organism evidence="2 4">
    <name type="scientific">Caproicibacterium lactatifermentans</name>
    <dbReference type="NCBI Taxonomy" id="2666138"/>
    <lineage>
        <taxon>Bacteria</taxon>
        <taxon>Bacillati</taxon>
        <taxon>Bacillota</taxon>
        <taxon>Clostridia</taxon>
        <taxon>Eubacteriales</taxon>
        <taxon>Oscillospiraceae</taxon>
        <taxon>Caproicibacterium</taxon>
    </lineage>
</organism>
<evidence type="ECO:0000313" key="2">
    <source>
        <dbReference type="EMBL" id="QKN24424.1"/>
    </source>
</evidence>
<dbReference type="Proteomes" id="UP000501316">
    <property type="component" value="Chromosome"/>
</dbReference>
<evidence type="ECO:0000313" key="4">
    <source>
        <dbReference type="Proteomes" id="UP000501316"/>
    </source>
</evidence>
<protein>
    <recommendedName>
        <fullName evidence="6">Glycosyltransferase 2-like domain-containing protein</fullName>
    </recommendedName>
</protein>
<reference evidence="4 5" key="1">
    <citation type="submission" date="2019-11" db="EMBL/GenBank/DDBJ databases">
        <authorList>
            <person name="Ren C."/>
            <person name="Wang H."/>
            <person name="Xu Y."/>
        </authorList>
    </citation>
    <scope>NUCLEOTIDE SEQUENCE [LARGE SCALE GENOMIC DNA]</scope>
    <source>
        <strain evidence="5">JNU-WLY1368</strain>
        <strain evidence="2 4">LBM 19010</strain>
    </source>
</reference>
<dbReference type="RefSeq" id="WP_086035247.1">
    <property type="nucleotide sequence ID" value="NZ_CP046051.1"/>
</dbReference>
<evidence type="ECO:0000313" key="5">
    <source>
        <dbReference type="Proteomes" id="UP000509623"/>
    </source>
</evidence>
<evidence type="ECO:0000313" key="3">
    <source>
        <dbReference type="EMBL" id="QKO30563.1"/>
    </source>
</evidence>